<dbReference type="KEGG" id="pabo:BCY86_00885"/>
<evidence type="ECO:0000313" key="4">
    <source>
        <dbReference type="Proteomes" id="UP000185544"/>
    </source>
</evidence>
<feature type="transmembrane region" description="Helical" evidence="1">
    <location>
        <begin position="192"/>
        <end position="210"/>
    </location>
</feature>
<gene>
    <name evidence="3" type="ORF">BCY86_00885</name>
</gene>
<reference evidence="3 4" key="1">
    <citation type="submission" date="2016-08" db="EMBL/GenBank/DDBJ databases">
        <title>Identification and validation of antigenic proteins from Pajaroellobacter abortibovis using de-novo genome sequence assembly and reverse vaccinology.</title>
        <authorList>
            <person name="Welly B.T."/>
            <person name="Miller M.R."/>
            <person name="Stott J.L."/>
            <person name="Blanchard M.T."/>
            <person name="Islas-Trejo A.D."/>
            <person name="O'Rourke S.M."/>
            <person name="Young A.E."/>
            <person name="Medrano J.F."/>
            <person name="Van Eenennaam A.L."/>
        </authorList>
    </citation>
    <scope>NUCLEOTIDE SEQUENCE [LARGE SCALE GENOMIC DNA]</scope>
    <source>
        <strain evidence="3 4">BTF92-0548A/99-0131</strain>
    </source>
</reference>
<evidence type="ECO:0000256" key="1">
    <source>
        <dbReference type="SAM" id="Phobius"/>
    </source>
</evidence>
<dbReference type="EMBL" id="CP016908">
    <property type="protein sequence ID" value="APR99393.1"/>
    <property type="molecule type" value="Genomic_DNA"/>
</dbReference>
<evidence type="ECO:0000259" key="2">
    <source>
        <dbReference type="Pfam" id="PF01578"/>
    </source>
</evidence>
<dbReference type="Proteomes" id="UP000185544">
    <property type="component" value="Chromosome"/>
</dbReference>
<organism evidence="3 4">
    <name type="scientific">Pajaroellobacter abortibovis</name>
    <dbReference type="NCBI Taxonomy" id="1882918"/>
    <lineage>
        <taxon>Bacteria</taxon>
        <taxon>Pseudomonadati</taxon>
        <taxon>Myxococcota</taxon>
        <taxon>Polyangia</taxon>
        <taxon>Polyangiales</taxon>
        <taxon>Polyangiaceae</taxon>
    </lineage>
</organism>
<dbReference type="Pfam" id="PF01578">
    <property type="entry name" value="Cytochrom_C_asm"/>
    <property type="match status" value="1"/>
</dbReference>
<name>A0A1L6MV50_9BACT</name>
<dbReference type="PANTHER" id="PTHR38034">
    <property type="entry name" value="INNER MEMBRANE PROTEIN YPJD"/>
    <property type="match status" value="1"/>
</dbReference>
<feature type="transmembrane region" description="Helical" evidence="1">
    <location>
        <begin position="137"/>
        <end position="163"/>
    </location>
</feature>
<feature type="transmembrane region" description="Helical" evidence="1">
    <location>
        <begin position="71"/>
        <end position="90"/>
    </location>
</feature>
<dbReference type="AlphaFoldDB" id="A0A1L6MV50"/>
<feature type="transmembrane region" description="Helical" evidence="1">
    <location>
        <begin position="222"/>
        <end position="241"/>
    </location>
</feature>
<keyword evidence="4" id="KW-1185">Reference proteome</keyword>
<proteinExistence type="predicted"/>
<dbReference type="InterPro" id="IPR052372">
    <property type="entry name" value="YpjD/HemX"/>
</dbReference>
<keyword evidence="1" id="KW-0472">Membrane</keyword>
<feature type="transmembrane region" description="Helical" evidence="1">
    <location>
        <begin position="99"/>
        <end position="117"/>
    </location>
</feature>
<accession>A0A1L6MV50</accession>
<feature type="transmembrane region" description="Helical" evidence="1">
    <location>
        <begin position="253"/>
        <end position="272"/>
    </location>
</feature>
<sequence length="286" mass="31759">MLDPNSADICFGMAVAAYSASTLSFFKYLIRNRRDKRPAAVATFCLGVGVVFHFFYLGVVSLSSHACPIEGAPVLISMMSMLDCTLYLILRRFYRLDGIGAFLTLLCLVIFLASRLIHPEVLKGGWEEAAHTKSLLLPIHATANLFGTAFLMLAFVVAIAYLIQEKGLKEKRFKMIFEKLPPLDFLDQAEGVFLYAAFPLLTLGMLTGIADKRVVVFHLANILRVVFGVISWLLVGGFLSLRVIKGWRGRRIAYGTILGFGFIVIIFCFYLLRQESSPWVLKGGAA</sequence>
<protein>
    <recommendedName>
        <fullName evidence="2">Cytochrome c assembly protein domain-containing protein</fullName>
    </recommendedName>
</protein>
<dbReference type="GO" id="GO:0017004">
    <property type="term" value="P:cytochrome complex assembly"/>
    <property type="evidence" value="ECO:0007669"/>
    <property type="project" value="InterPro"/>
</dbReference>
<evidence type="ECO:0000313" key="3">
    <source>
        <dbReference type="EMBL" id="APR99393.1"/>
    </source>
</evidence>
<dbReference type="GO" id="GO:0020037">
    <property type="term" value="F:heme binding"/>
    <property type="evidence" value="ECO:0007669"/>
    <property type="project" value="InterPro"/>
</dbReference>
<dbReference type="STRING" id="1882918.BCY86_00885"/>
<keyword evidence="1" id="KW-0812">Transmembrane</keyword>
<feature type="transmembrane region" description="Helical" evidence="1">
    <location>
        <begin position="38"/>
        <end position="59"/>
    </location>
</feature>
<dbReference type="InterPro" id="IPR002541">
    <property type="entry name" value="Cyt_c_assembly"/>
</dbReference>
<feature type="domain" description="Cytochrome c assembly protein" evidence="2">
    <location>
        <begin position="83"/>
        <end position="267"/>
    </location>
</feature>
<keyword evidence="1" id="KW-1133">Transmembrane helix</keyword>
<feature type="transmembrane region" description="Helical" evidence="1">
    <location>
        <begin position="6"/>
        <end position="26"/>
    </location>
</feature>
<dbReference type="PANTHER" id="PTHR38034:SF1">
    <property type="entry name" value="INNER MEMBRANE PROTEIN YPJD"/>
    <property type="match status" value="1"/>
</dbReference>